<comment type="caution">
    <text evidence="4">The sequence shown here is derived from an EMBL/GenBank/DDBJ whole genome shotgun (WGS) entry which is preliminary data.</text>
</comment>
<dbReference type="Pfam" id="PF01403">
    <property type="entry name" value="Sema"/>
    <property type="match status" value="1"/>
</dbReference>
<dbReference type="InterPro" id="IPR015943">
    <property type="entry name" value="WD40/YVTN_repeat-like_dom_sf"/>
</dbReference>
<dbReference type="GO" id="GO:0007399">
    <property type="term" value="P:nervous system development"/>
    <property type="evidence" value="ECO:0007669"/>
    <property type="project" value="UniProtKB-ARBA"/>
</dbReference>
<reference evidence="4 5" key="1">
    <citation type="submission" date="2024-05" db="EMBL/GenBank/DDBJ databases">
        <title>Genome sequencing and assembly of Indian major carp, Cirrhinus mrigala (Hamilton, 1822).</title>
        <authorList>
            <person name="Mohindra V."/>
            <person name="Chowdhury L.M."/>
            <person name="Lal K."/>
            <person name="Jena J.K."/>
        </authorList>
    </citation>
    <scope>NUCLEOTIDE SEQUENCE [LARGE SCALE GENOMIC DNA]</scope>
    <source>
        <strain evidence="4">CM1030</strain>
        <tissue evidence="4">Blood</tissue>
    </source>
</reference>
<comment type="caution">
    <text evidence="2">Lacks conserved residue(s) required for the propagation of feature annotation.</text>
</comment>
<evidence type="ECO:0000256" key="2">
    <source>
        <dbReference type="PROSITE-ProRule" id="PRU00352"/>
    </source>
</evidence>
<name>A0ABD0QQ18_CIRMR</name>
<evidence type="ECO:0000313" key="4">
    <source>
        <dbReference type="EMBL" id="KAL0188314.1"/>
    </source>
</evidence>
<keyword evidence="5" id="KW-1185">Reference proteome</keyword>
<dbReference type="PANTHER" id="PTHR11036:SF14">
    <property type="entry name" value="SEMAPHORIN-4B"/>
    <property type="match status" value="1"/>
</dbReference>
<dbReference type="AlphaFoldDB" id="A0ABD0QQ18"/>
<dbReference type="Gene3D" id="2.130.10.10">
    <property type="entry name" value="YVTN repeat-like/Quinoprotein amine dehydrogenase"/>
    <property type="match status" value="1"/>
</dbReference>
<dbReference type="InterPro" id="IPR036352">
    <property type="entry name" value="Semap_dom_sf"/>
</dbReference>
<evidence type="ECO:0000259" key="3">
    <source>
        <dbReference type="PROSITE" id="PS51004"/>
    </source>
</evidence>
<feature type="non-terminal residue" evidence="4">
    <location>
        <position position="1"/>
    </location>
</feature>
<dbReference type="PROSITE" id="PS51004">
    <property type="entry name" value="SEMA"/>
    <property type="match status" value="1"/>
</dbReference>
<organism evidence="4 5">
    <name type="scientific">Cirrhinus mrigala</name>
    <name type="common">Mrigala</name>
    <dbReference type="NCBI Taxonomy" id="683832"/>
    <lineage>
        <taxon>Eukaryota</taxon>
        <taxon>Metazoa</taxon>
        <taxon>Chordata</taxon>
        <taxon>Craniata</taxon>
        <taxon>Vertebrata</taxon>
        <taxon>Euteleostomi</taxon>
        <taxon>Actinopterygii</taxon>
        <taxon>Neopterygii</taxon>
        <taxon>Teleostei</taxon>
        <taxon>Ostariophysi</taxon>
        <taxon>Cypriniformes</taxon>
        <taxon>Cyprinidae</taxon>
        <taxon>Labeoninae</taxon>
        <taxon>Labeonini</taxon>
        <taxon>Cirrhinus</taxon>
    </lineage>
</organism>
<dbReference type="InterPro" id="IPR001627">
    <property type="entry name" value="Semap_dom"/>
</dbReference>
<feature type="non-terminal residue" evidence="4">
    <location>
        <position position="76"/>
    </location>
</feature>
<dbReference type="Proteomes" id="UP001529510">
    <property type="component" value="Unassembled WGS sequence"/>
</dbReference>
<proteinExistence type="predicted"/>
<sequence length="76" mass="8534">PVKSQPVLFTHSVHYTQIAVHHVKGLHGAYDVMFIGTDDGRLQKAVNVAGIMHIIEEIQLFPEKQPVQNMELDSTK</sequence>
<dbReference type="EMBL" id="JAMKFB020000007">
    <property type="protein sequence ID" value="KAL0188314.1"/>
    <property type="molecule type" value="Genomic_DNA"/>
</dbReference>
<accession>A0ABD0QQ18</accession>
<gene>
    <name evidence="4" type="ORF">M9458_015413</name>
</gene>
<dbReference type="SUPFAM" id="SSF101912">
    <property type="entry name" value="Sema domain"/>
    <property type="match status" value="1"/>
</dbReference>
<dbReference type="InterPro" id="IPR027231">
    <property type="entry name" value="Semaphorin"/>
</dbReference>
<feature type="domain" description="Sema" evidence="3">
    <location>
        <begin position="1"/>
        <end position="76"/>
    </location>
</feature>
<keyword evidence="1" id="KW-0325">Glycoprotein</keyword>
<dbReference type="PANTHER" id="PTHR11036">
    <property type="entry name" value="SEMAPHORIN"/>
    <property type="match status" value="1"/>
</dbReference>
<evidence type="ECO:0000313" key="5">
    <source>
        <dbReference type="Proteomes" id="UP001529510"/>
    </source>
</evidence>
<protein>
    <recommendedName>
        <fullName evidence="3">Sema domain-containing protein</fullName>
    </recommendedName>
</protein>
<evidence type="ECO:0000256" key="1">
    <source>
        <dbReference type="ARBA" id="ARBA00023180"/>
    </source>
</evidence>